<dbReference type="PROSITE" id="PS50405">
    <property type="entry name" value="GST_CTER"/>
    <property type="match status" value="1"/>
</dbReference>
<accession>A0A9P4HQC8</accession>
<dbReference type="InterPro" id="IPR036282">
    <property type="entry name" value="Glutathione-S-Trfase_C_sf"/>
</dbReference>
<dbReference type="GO" id="GO:0005737">
    <property type="term" value="C:cytoplasm"/>
    <property type="evidence" value="ECO:0007669"/>
    <property type="project" value="UniProtKB-ARBA"/>
</dbReference>
<gene>
    <name evidence="8" type="ORF">K490DRAFT_69164</name>
</gene>
<keyword evidence="3" id="KW-0808">Transferase</keyword>
<dbReference type="GO" id="GO:0004364">
    <property type="term" value="F:glutathione transferase activity"/>
    <property type="evidence" value="ECO:0007669"/>
    <property type="project" value="UniProtKB-EC"/>
</dbReference>
<dbReference type="Proteomes" id="UP000799776">
    <property type="component" value="Unassembled WGS sequence"/>
</dbReference>
<keyword evidence="5" id="KW-1133">Transmembrane helix</keyword>
<feature type="domain" description="GST N-terminal" evidence="6">
    <location>
        <begin position="13"/>
        <end position="100"/>
    </location>
</feature>
<evidence type="ECO:0000259" key="6">
    <source>
        <dbReference type="PROSITE" id="PS50404"/>
    </source>
</evidence>
<dbReference type="EMBL" id="ML978747">
    <property type="protein sequence ID" value="KAF2084049.1"/>
    <property type="molecule type" value="Genomic_DNA"/>
</dbReference>
<dbReference type="PANTHER" id="PTHR44051:SF9">
    <property type="entry name" value="GLUTATHIONE S-TRANSFERASE 1"/>
    <property type="match status" value="1"/>
</dbReference>
<comment type="similarity">
    <text evidence="1">Belongs to the GST superfamily.</text>
</comment>
<comment type="catalytic activity">
    <reaction evidence="4">
        <text>RX + glutathione = an S-substituted glutathione + a halide anion + H(+)</text>
        <dbReference type="Rhea" id="RHEA:16437"/>
        <dbReference type="ChEBI" id="CHEBI:15378"/>
        <dbReference type="ChEBI" id="CHEBI:16042"/>
        <dbReference type="ChEBI" id="CHEBI:17792"/>
        <dbReference type="ChEBI" id="CHEBI:57925"/>
        <dbReference type="ChEBI" id="CHEBI:90779"/>
        <dbReference type="EC" id="2.5.1.18"/>
    </reaction>
</comment>
<proteinExistence type="inferred from homology"/>
<dbReference type="InterPro" id="IPR004046">
    <property type="entry name" value="GST_C"/>
</dbReference>
<dbReference type="Gene3D" id="3.40.30.10">
    <property type="entry name" value="Glutaredoxin"/>
    <property type="match status" value="1"/>
</dbReference>
<dbReference type="GO" id="GO:0004602">
    <property type="term" value="F:glutathione peroxidase activity"/>
    <property type="evidence" value="ECO:0007669"/>
    <property type="project" value="UniProtKB-ARBA"/>
</dbReference>
<evidence type="ECO:0000313" key="8">
    <source>
        <dbReference type="EMBL" id="KAF2084049.1"/>
    </source>
</evidence>
<dbReference type="EC" id="2.5.1.18" evidence="2"/>
<dbReference type="InterPro" id="IPR040079">
    <property type="entry name" value="Glutathione_S-Trfase"/>
</dbReference>
<name>A0A9P4HQC8_9PEZI</name>
<dbReference type="Pfam" id="PF02798">
    <property type="entry name" value="GST_N"/>
    <property type="match status" value="1"/>
</dbReference>
<protein>
    <recommendedName>
        <fullName evidence="2">glutathione transferase</fullName>
        <ecNumber evidence="2">2.5.1.18</ecNumber>
    </recommendedName>
</protein>
<feature type="transmembrane region" description="Helical" evidence="5">
    <location>
        <begin position="129"/>
        <end position="147"/>
    </location>
</feature>
<dbReference type="InterPro" id="IPR010987">
    <property type="entry name" value="Glutathione-S-Trfase_C-like"/>
</dbReference>
<organism evidence="8 9">
    <name type="scientific">Saccharata proteae CBS 121410</name>
    <dbReference type="NCBI Taxonomy" id="1314787"/>
    <lineage>
        <taxon>Eukaryota</taxon>
        <taxon>Fungi</taxon>
        <taxon>Dikarya</taxon>
        <taxon>Ascomycota</taxon>
        <taxon>Pezizomycotina</taxon>
        <taxon>Dothideomycetes</taxon>
        <taxon>Dothideomycetes incertae sedis</taxon>
        <taxon>Botryosphaeriales</taxon>
        <taxon>Saccharataceae</taxon>
        <taxon>Saccharata</taxon>
    </lineage>
</organism>
<dbReference type="InterPro" id="IPR004045">
    <property type="entry name" value="Glutathione_S-Trfase_N"/>
</dbReference>
<dbReference type="SUPFAM" id="SSF52833">
    <property type="entry name" value="Thioredoxin-like"/>
    <property type="match status" value="1"/>
</dbReference>
<reference evidence="8" key="1">
    <citation type="journal article" date="2020" name="Stud. Mycol.">
        <title>101 Dothideomycetes genomes: a test case for predicting lifestyles and emergence of pathogens.</title>
        <authorList>
            <person name="Haridas S."/>
            <person name="Albert R."/>
            <person name="Binder M."/>
            <person name="Bloem J."/>
            <person name="Labutti K."/>
            <person name="Salamov A."/>
            <person name="Andreopoulos B."/>
            <person name="Baker S."/>
            <person name="Barry K."/>
            <person name="Bills G."/>
            <person name="Bluhm B."/>
            <person name="Cannon C."/>
            <person name="Castanera R."/>
            <person name="Culley D."/>
            <person name="Daum C."/>
            <person name="Ezra D."/>
            <person name="Gonzalez J."/>
            <person name="Henrissat B."/>
            <person name="Kuo A."/>
            <person name="Liang C."/>
            <person name="Lipzen A."/>
            <person name="Lutzoni F."/>
            <person name="Magnuson J."/>
            <person name="Mondo S."/>
            <person name="Nolan M."/>
            <person name="Ohm R."/>
            <person name="Pangilinan J."/>
            <person name="Park H.-J."/>
            <person name="Ramirez L."/>
            <person name="Alfaro M."/>
            <person name="Sun H."/>
            <person name="Tritt A."/>
            <person name="Yoshinaga Y."/>
            <person name="Zwiers L.-H."/>
            <person name="Turgeon B."/>
            <person name="Goodwin S."/>
            <person name="Spatafora J."/>
            <person name="Crous P."/>
            <person name="Grigoriev I."/>
        </authorList>
    </citation>
    <scope>NUCLEOTIDE SEQUENCE</scope>
    <source>
        <strain evidence="8">CBS 121410</strain>
    </source>
</reference>
<dbReference type="SFLD" id="SFLDG00358">
    <property type="entry name" value="Main_(cytGST)"/>
    <property type="match status" value="1"/>
</dbReference>
<dbReference type="InterPro" id="IPR036249">
    <property type="entry name" value="Thioredoxin-like_sf"/>
</dbReference>
<dbReference type="CDD" id="cd03046">
    <property type="entry name" value="GST_N_GTT1_like"/>
    <property type="match status" value="1"/>
</dbReference>
<evidence type="ECO:0000259" key="7">
    <source>
        <dbReference type="PROSITE" id="PS50405"/>
    </source>
</evidence>
<keyword evidence="5" id="KW-0812">Transmembrane</keyword>
<keyword evidence="9" id="KW-1185">Reference proteome</keyword>
<feature type="domain" description="GST C-terminal" evidence="7">
    <location>
        <begin position="116"/>
        <end position="262"/>
    </location>
</feature>
<sequence>MSSEATGSNANKGAKITLYWLEKSRAHRILWLLEELKLDYELKIFKRTKDRLAPPELKEVHPLGKSPVVGLQGPDADKPLMLAESGAIVEYLTEHFGEWLIPKKWKEGKEGQVGGETEEWMRYRFFMHYAEGSMMPLLVISLMFWLVETSPVPFFIKPVTKGIAGRIKSLFLEPNFKTHFGFLEEQLTTAPGGGGAFFCGKELTGADILMSYPLEGAQMRAGLSKEAYPKLNAYVERLHEREAYKKAVAKIEEVTGEKYDPNVLNNS</sequence>
<evidence type="ECO:0000256" key="3">
    <source>
        <dbReference type="ARBA" id="ARBA00022679"/>
    </source>
</evidence>
<dbReference type="PANTHER" id="PTHR44051">
    <property type="entry name" value="GLUTATHIONE S-TRANSFERASE-RELATED"/>
    <property type="match status" value="1"/>
</dbReference>
<evidence type="ECO:0000256" key="2">
    <source>
        <dbReference type="ARBA" id="ARBA00012452"/>
    </source>
</evidence>
<dbReference type="CDD" id="cd03189">
    <property type="entry name" value="GST_C_GTT1_like"/>
    <property type="match status" value="1"/>
</dbReference>
<keyword evidence="5" id="KW-0472">Membrane</keyword>
<evidence type="ECO:0000256" key="4">
    <source>
        <dbReference type="ARBA" id="ARBA00047960"/>
    </source>
</evidence>
<dbReference type="AlphaFoldDB" id="A0A9P4HQC8"/>
<dbReference type="Pfam" id="PF14497">
    <property type="entry name" value="GST_C_3"/>
    <property type="match status" value="1"/>
</dbReference>
<dbReference type="FunFam" id="3.40.30.10:FF:000156">
    <property type="entry name" value="Glutathione S-transferase 1"/>
    <property type="match status" value="1"/>
</dbReference>
<evidence type="ECO:0000313" key="9">
    <source>
        <dbReference type="Proteomes" id="UP000799776"/>
    </source>
</evidence>
<dbReference type="Gene3D" id="1.20.1050.10">
    <property type="match status" value="1"/>
</dbReference>
<dbReference type="SUPFAM" id="SSF47616">
    <property type="entry name" value="GST C-terminal domain-like"/>
    <property type="match status" value="1"/>
</dbReference>
<comment type="caution">
    <text evidence="8">The sequence shown here is derived from an EMBL/GenBank/DDBJ whole genome shotgun (WGS) entry which is preliminary data.</text>
</comment>
<dbReference type="OrthoDB" id="2098326at2759"/>
<evidence type="ECO:0000256" key="1">
    <source>
        <dbReference type="ARBA" id="ARBA00007409"/>
    </source>
</evidence>
<evidence type="ECO:0000256" key="5">
    <source>
        <dbReference type="SAM" id="Phobius"/>
    </source>
</evidence>
<dbReference type="SFLD" id="SFLDS00019">
    <property type="entry name" value="Glutathione_Transferase_(cytos"/>
    <property type="match status" value="1"/>
</dbReference>
<dbReference type="PROSITE" id="PS50404">
    <property type="entry name" value="GST_NTER"/>
    <property type="match status" value="1"/>
</dbReference>